<dbReference type="AlphaFoldDB" id="A0A6A5W7U1"/>
<organism evidence="1 2">
    <name type="scientific">Amniculicola lignicola CBS 123094</name>
    <dbReference type="NCBI Taxonomy" id="1392246"/>
    <lineage>
        <taxon>Eukaryota</taxon>
        <taxon>Fungi</taxon>
        <taxon>Dikarya</taxon>
        <taxon>Ascomycota</taxon>
        <taxon>Pezizomycotina</taxon>
        <taxon>Dothideomycetes</taxon>
        <taxon>Pleosporomycetidae</taxon>
        <taxon>Pleosporales</taxon>
        <taxon>Amniculicolaceae</taxon>
        <taxon>Amniculicola</taxon>
    </lineage>
</organism>
<evidence type="ECO:0000313" key="2">
    <source>
        <dbReference type="Proteomes" id="UP000799779"/>
    </source>
</evidence>
<name>A0A6A5W7U1_9PLEO</name>
<evidence type="ECO:0008006" key="3">
    <source>
        <dbReference type="Google" id="ProtNLM"/>
    </source>
</evidence>
<proteinExistence type="predicted"/>
<evidence type="ECO:0000313" key="1">
    <source>
        <dbReference type="EMBL" id="KAF1997437.1"/>
    </source>
</evidence>
<dbReference type="EMBL" id="ML977613">
    <property type="protein sequence ID" value="KAF1997437.1"/>
    <property type="molecule type" value="Genomic_DNA"/>
</dbReference>
<dbReference type="PANTHER" id="PTHR38115">
    <property type="entry name" value="LIPOCALIN-LIKE DOMAIN-CONTAINING PROTEIN"/>
    <property type="match status" value="1"/>
</dbReference>
<protein>
    <recommendedName>
        <fullName evidence="3">Lipocalin-like domain-containing protein</fullName>
    </recommendedName>
</protein>
<gene>
    <name evidence="1" type="ORF">P154DRAFT_555743</name>
</gene>
<keyword evidence="2" id="KW-1185">Reference proteome</keyword>
<dbReference type="Proteomes" id="UP000799779">
    <property type="component" value="Unassembled WGS sequence"/>
</dbReference>
<sequence length="211" mass="23082">MAAPASKTLRDLSGKWQIDKTLGDSPDPVFAIQGINWFTRKGIGLATVTLHISTSTTPPSSTSPSTEPTPSITIDQFATGGIKGTTEHRTLDWTWRPHSDWLFGSCRGHSRFNTLADIKAEVAGTPREPFRGEDVEFLTEGWLAESVEGEVIDNVVENLDAGGSGGWAGWQVWGFAEVGGKGERFFVRRFVVRRGESVACVRLVYAWLGEL</sequence>
<dbReference type="OrthoDB" id="425354at2759"/>
<dbReference type="InterPro" id="IPR053037">
    <property type="entry name" value="Pericyclase_pydY-like"/>
</dbReference>
<accession>A0A6A5W7U1</accession>
<reference evidence="1" key="1">
    <citation type="journal article" date="2020" name="Stud. Mycol.">
        <title>101 Dothideomycetes genomes: a test case for predicting lifestyles and emergence of pathogens.</title>
        <authorList>
            <person name="Haridas S."/>
            <person name="Albert R."/>
            <person name="Binder M."/>
            <person name="Bloem J."/>
            <person name="Labutti K."/>
            <person name="Salamov A."/>
            <person name="Andreopoulos B."/>
            <person name="Baker S."/>
            <person name="Barry K."/>
            <person name="Bills G."/>
            <person name="Bluhm B."/>
            <person name="Cannon C."/>
            <person name="Castanera R."/>
            <person name="Culley D."/>
            <person name="Daum C."/>
            <person name="Ezra D."/>
            <person name="Gonzalez J."/>
            <person name="Henrissat B."/>
            <person name="Kuo A."/>
            <person name="Liang C."/>
            <person name="Lipzen A."/>
            <person name="Lutzoni F."/>
            <person name="Magnuson J."/>
            <person name="Mondo S."/>
            <person name="Nolan M."/>
            <person name="Ohm R."/>
            <person name="Pangilinan J."/>
            <person name="Park H.-J."/>
            <person name="Ramirez L."/>
            <person name="Alfaro M."/>
            <person name="Sun H."/>
            <person name="Tritt A."/>
            <person name="Yoshinaga Y."/>
            <person name="Zwiers L.-H."/>
            <person name="Turgeon B."/>
            <person name="Goodwin S."/>
            <person name="Spatafora J."/>
            <person name="Crous P."/>
            <person name="Grigoriev I."/>
        </authorList>
    </citation>
    <scope>NUCLEOTIDE SEQUENCE</scope>
    <source>
        <strain evidence="1">CBS 123094</strain>
    </source>
</reference>
<dbReference type="PANTHER" id="PTHR38115:SF1">
    <property type="entry name" value="LIPOCALIN-LIKE DOMAIN-CONTAINING PROTEIN"/>
    <property type="match status" value="1"/>
</dbReference>